<organism evidence="2 3">
    <name type="scientific">Leucobacter komagatae</name>
    <dbReference type="NCBI Taxonomy" id="55969"/>
    <lineage>
        <taxon>Bacteria</taxon>
        <taxon>Bacillati</taxon>
        <taxon>Actinomycetota</taxon>
        <taxon>Actinomycetes</taxon>
        <taxon>Micrococcales</taxon>
        <taxon>Microbacteriaceae</taxon>
        <taxon>Leucobacter</taxon>
    </lineage>
</organism>
<comment type="caution">
    <text evidence="2">The sequence shown here is derived from an EMBL/GenBank/DDBJ whole genome shotgun (WGS) entry which is preliminary data.</text>
</comment>
<protein>
    <recommendedName>
        <fullName evidence="1">Glycosyltransferase GT-D fold domain-containing protein</fullName>
    </recommendedName>
</protein>
<gene>
    <name evidence="2" type="ORF">SD72_15775</name>
</gene>
<accession>A0A0D0IIA4</accession>
<evidence type="ECO:0000313" key="2">
    <source>
        <dbReference type="EMBL" id="KIP51384.1"/>
    </source>
</evidence>
<proteinExistence type="predicted"/>
<keyword evidence="3" id="KW-1185">Reference proteome</keyword>
<name>A0A0D0IIA4_9MICO</name>
<dbReference type="InterPro" id="IPR014869">
    <property type="entry name" value="GT-D"/>
</dbReference>
<sequence>MTLSPELFDNVSEVTRIDSVAVDAFSDLPRVLGKIASFRDKDHLFLIALGPAGTILASKLAKLGEQAIDVGHISDSFETVFQGAEWPEKKPLTR</sequence>
<dbReference type="Proteomes" id="UP000032120">
    <property type="component" value="Unassembled WGS sequence"/>
</dbReference>
<dbReference type="Pfam" id="PF08759">
    <property type="entry name" value="GT-D"/>
    <property type="match status" value="1"/>
</dbReference>
<evidence type="ECO:0000259" key="1">
    <source>
        <dbReference type="Pfam" id="PF08759"/>
    </source>
</evidence>
<reference evidence="2 3" key="1">
    <citation type="submission" date="2015-01" db="EMBL/GenBank/DDBJ databases">
        <title>Draft genome sequence of Leucobacter komagatae strain VKM ST2845.</title>
        <authorList>
            <person name="Karlyshev A.V."/>
            <person name="Kudryashova E.B."/>
        </authorList>
    </citation>
    <scope>NUCLEOTIDE SEQUENCE [LARGE SCALE GENOMIC DNA]</scope>
    <source>
        <strain evidence="2 3">VKM ST2845</strain>
    </source>
</reference>
<dbReference type="EMBL" id="JXSQ01000041">
    <property type="protein sequence ID" value="KIP51384.1"/>
    <property type="molecule type" value="Genomic_DNA"/>
</dbReference>
<dbReference type="AlphaFoldDB" id="A0A0D0IIA4"/>
<feature type="domain" description="Glycosyltransferase GT-D fold" evidence="1">
    <location>
        <begin position="6"/>
        <end position="86"/>
    </location>
</feature>
<evidence type="ECO:0000313" key="3">
    <source>
        <dbReference type="Proteomes" id="UP000032120"/>
    </source>
</evidence>